<proteinExistence type="predicted"/>
<dbReference type="Proteomes" id="UP000660729">
    <property type="component" value="Unassembled WGS sequence"/>
</dbReference>
<feature type="compositionally biased region" description="Polar residues" evidence="1">
    <location>
        <begin position="13"/>
        <end position="24"/>
    </location>
</feature>
<feature type="compositionally biased region" description="Acidic residues" evidence="1">
    <location>
        <begin position="172"/>
        <end position="195"/>
    </location>
</feature>
<evidence type="ECO:0000256" key="1">
    <source>
        <dbReference type="SAM" id="MobiDB-lite"/>
    </source>
</evidence>
<sequence>MNNGDMSAELLTSDISGAQEQSDVVKQEPAPFESTSPLTTPPSSPIPFHPKSEVMAENQASQSMPPPSKPDVASKRKRSRDADKVEPENSPNASADNSQLAPESNNGESSIDSTSTAMPDSQSRGRVPRSKGNAAISSAPSQKAPPSNQGAQKSKSKTAKKKKAEPKKQVEEDASDEPEEAENDDDDESQDESELSDSAGEALPEVSLPGFDWHDLQQRYRVKMDELNREENEILKDFNQLIGYFSIWADVGSGQELHRSSKRLRTQLVYVQHEEEQLEEKRQHYIKVVDAFKSALALLQN</sequence>
<name>A0A8H6VG87_9PEZI</name>
<comment type="caution">
    <text evidence="2">The sequence shown here is derived from an EMBL/GenBank/DDBJ whole genome shotgun (WGS) entry which is preliminary data.</text>
</comment>
<dbReference type="OrthoDB" id="5335351at2759"/>
<feature type="compositionally biased region" description="Pro residues" evidence="1">
    <location>
        <begin position="39"/>
        <end position="48"/>
    </location>
</feature>
<evidence type="ECO:0000313" key="2">
    <source>
        <dbReference type="EMBL" id="KAF7189372.1"/>
    </source>
</evidence>
<feature type="region of interest" description="Disordered" evidence="1">
    <location>
        <begin position="1"/>
        <end position="207"/>
    </location>
</feature>
<feature type="compositionally biased region" description="Polar residues" evidence="1">
    <location>
        <begin position="89"/>
        <end position="124"/>
    </location>
</feature>
<organism evidence="2 3">
    <name type="scientific">Pseudocercospora fuligena</name>
    <dbReference type="NCBI Taxonomy" id="685502"/>
    <lineage>
        <taxon>Eukaryota</taxon>
        <taxon>Fungi</taxon>
        <taxon>Dikarya</taxon>
        <taxon>Ascomycota</taxon>
        <taxon>Pezizomycotina</taxon>
        <taxon>Dothideomycetes</taxon>
        <taxon>Dothideomycetidae</taxon>
        <taxon>Mycosphaerellales</taxon>
        <taxon>Mycosphaerellaceae</taxon>
        <taxon>Pseudocercospora</taxon>
    </lineage>
</organism>
<feature type="compositionally biased region" description="Basic residues" evidence="1">
    <location>
        <begin position="154"/>
        <end position="165"/>
    </location>
</feature>
<dbReference type="AlphaFoldDB" id="A0A8H6VG87"/>
<protein>
    <submittedName>
        <fullName evidence="2">Uncharacterized protein</fullName>
    </submittedName>
</protein>
<evidence type="ECO:0000313" key="3">
    <source>
        <dbReference type="Proteomes" id="UP000660729"/>
    </source>
</evidence>
<accession>A0A8H6VG87</accession>
<dbReference type="EMBL" id="JABCIY010000191">
    <property type="protein sequence ID" value="KAF7189372.1"/>
    <property type="molecule type" value="Genomic_DNA"/>
</dbReference>
<feature type="compositionally biased region" description="Polar residues" evidence="1">
    <location>
        <begin position="135"/>
        <end position="152"/>
    </location>
</feature>
<reference evidence="2" key="1">
    <citation type="submission" date="2020-04" db="EMBL/GenBank/DDBJ databases">
        <title>Draft genome resource of the tomato pathogen Pseudocercospora fuligena.</title>
        <authorList>
            <person name="Zaccaron A."/>
        </authorList>
    </citation>
    <scope>NUCLEOTIDE SEQUENCE</scope>
    <source>
        <strain evidence="2">PF001</strain>
    </source>
</reference>
<keyword evidence="3" id="KW-1185">Reference proteome</keyword>
<gene>
    <name evidence="2" type="ORF">HII31_09350</name>
</gene>